<keyword evidence="4" id="KW-1185">Reference proteome</keyword>
<dbReference type="Pfam" id="PF03551">
    <property type="entry name" value="PadR"/>
    <property type="match status" value="1"/>
</dbReference>
<evidence type="ECO:0000259" key="2">
    <source>
        <dbReference type="Pfam" id="PF03551"/>
    </source>
</evidence>
<evidence type="ECO:0000256" key="1">
    <source>
        <dbReference type="SAM" id="Phobius"/>
    </source>
</evidence>
<dbReference type="SUPFAM" id="SSF46785">
    <property type="entry name" value="Winged helix' DNA-binding domain"/>
    <property type="match status" value="1"/>
</dbReference>
<dbReference type="InterPro" id="IPR036388">
    <property type="entry name" value="WH-like_DNA-bd_sf"/>
</dbReference>
<gene>
    <name evidence="3" type="ORF">QQS35_20110</name>
</gene>
<dbReference type="PANTHER" id="PTHR33169:SF13">
    <property type="entry name" value="PADR-FAMILY TRANSCRIPTIONAL REGULATOR"/>
    <property type="match status" value="1"/>
</dbReference>
<protein>
    <submittedName>
        <fullName evidence="3">Helix-turn-helix transcriptional regulator</fullName>
    </submittedName>
</protein>
<feature type="transmembrane region" description="Helical" evidence="1">
    <location>
        <begin position="14"/>
        <end position="32"/>
    </location>
</feature>
<dbReference type="Proteomes" id="UP001235343">
    <property type="component" value="Unassembled WGS sequence"/>
</dbReference>
<proteinExistence type="predicted"/>
<dbReference type="EMBL" id="JASTZU010000063">
    <property type="protein sequence ID" value="MDL4842741.1"/>
    <property type="molecule type" value="Genomic_DNA"/>
</dbReference>
<keyword evidence="1" id="KW-1133">Transmembrane helix</keyword>
<evidence type="ECO:0000313" key="3">
    <source>
        <dbReference type="EMBL" id="MDL4842741.1"/>
    </source>
</evidence>
<evidence type="ECO:0000313" key="4">
    <source>
        <dbReference type="Proteomes" id="UP001235343"/>
    </source>
</evidence>
<dbReference type="RefSeq" id="WP_285934034.1">
    <property type="nucleotide sequence ID" value="NZ_JASTZU010000063.1"/>
</dbReference>
<organism evidence="3 4">
    <name type="scientific">Aquibacillus rhizosphaerae</name>
    <dbReference type="NCBI Taxonomy" id="3051431"/>
    <lineage>
        <taxon>Bacteria</taxon>
        <taxon>Bacillati</taxon>
        <taxon>Bacillota</taxon>
        <taxon>Bacilli</taxon>
        <taxon>Bacillales</taxon>
        <taxon>Bacillaceae</taxon>
        <taxon>Aquibacillus</taxon>
    </lineage>
</organism>
<feature type="domain" description="Transcription regulator PadR N-terminal" evidence="2">
    <location>
        <begin position="24"/>
        <end position="86"/>
    </location>
</feature>
<dbReference type="InterPro" id="IPR005149">
    <property type="entry name" value="Tscrpt_reg_PadR_N"/>
</dbReference>
<name>A0ABT7LA38_9BACI</name>
<dbReference type="Gene3D" id="1.10.10.10">
    <property type="entry name" value="Winged helix-like DNA-binding domain superfamily/Winged helix DNA-binding domain"/>
    <property type="match status" value="1"/>
</dbReference>
<sequence>MQKRVEDYLPLTHTTFYILLALVTPLHGYGIMQKVEEMSDGEVRLGPGTLYGALSKLEKQQLIEKVNGGERRKNYVLTVLGKKVVKREYNRLKRLVVNSNAIIRNLGDGEFEQKGF</sequence>
<reference evidence="3 4" key="1">
    <citation type="submission" date="2023-06" db="EMBL/GenBank/DDBJ databases">
        <title>Aquibacillus rhizosphaerae LR5S19.</title>
        <authorList>
            <person name="Sun J.-Q."/>
        </authorList>
    </citation>
    <scope>NUCLEOTIDE SEQUENCE [LARGE SCALE GENOMIC DNA]</scope>
    <source>
        <strain evidence="3 4">LR5S19</strain>
    </source>
</reference>
<comment type="caution">
    <text evidence="3">The sequence shown here is derived from an EMBL/GenBank/DDBJ whole genome shotgun (WGS) entry which is preliminary data.</text>
</comment>
<accession>A0ABT7LA38</accession>
<dbReference type="InterPro" id="IPR052509">
    <property type="entry name" value="Metal_resp_DNA-bind_regulator"/>
</dbReference>
<keyword evidence="1" id="KW-0472">Membrane</keyword>
<keyword evidence="1" id="KW-0812">Transmembrane</keyword>
<dbReference type="InterPro" id="IPR036390">
    <property type="entry name" value="WH_DNA-bd_sf"/>
</dbReference>
<dbReference type="PANTHER" id="PTHR33169">
    <property type="entry name" value="PADR-FAMILY TRANSCRIPTIONAL REGULATOR"/>
    <property type="match status" value="1"/>
</dbReference>